<protein>
    <recommendedName>
        <fullName evidence="2">histidine kinase</fullName>
        <ecNumber evidence="2">2.7.13.3</ecNumber>
    </recommendedName>
</protein>
<dbReference type="InterPro" id="IPR036890">
    <property type="entry name" value="HATPase_C_sf"/>
</dbReference>
<dbReference type="InterPro" id="IPR005467">
    <property type="entry name" value="His_kinase_dom"/>
</dbReference>
<dbReference type="SMART" id="SM00065">
    <property type="entry name" value="GAF"/>
    <property type="match status" value="1"/>
</dbReference>
<dbReference type="Gene3D" id="1.10.287.130">
    <property type="match status" value="1"/>
</dbReference>
<feature type="domain" description="Histidine kinase" evidence="7">
    <location>
        <begin position="359"/>
        <end position="579"/>
    </location>
</feature>
<dbReference type="InterPro" id="IPR013655">
    <property type="entry name" value="PAS_fold_3"/>
</dbReference>
<evidence type="ECO:0000259" key="10">
    <source>
        <dbReference type="PROSITE" id="PS50113"/>
    </source>
</evidence>
<evidence type="ECO:0000313" key="14">
    <source>
        <dbReference type="Proteomes" id="UP000032702"/>
    </source>
</evidence>
<dbReference type="InterPro" id="IPR011006">
    <property type="entry name" value="CheY-like_superfamily"/>
</dbReference>
<evidence type="ECO:0000313" key="13">
    <source>
        <dbReference type="Proteomes" id="UP000001351"/>
    </source>
</evidence>
<dbReference type="PROSITE" id="PS50110">
    <property type="entry name" value="RESPONSE_REGULATORY"/>
    <property type="match status" value="1"/>
</dbReference>
<feature type="domain" description="Response regulatory" evidence="8">
    <location>
        <begin position="599"/>
        <end position="715"/>
    </location>
</feature>
<comment type="catalytic activity">
    <reaction evidence="1">
        <text>ATP + protein L-histidine = ADP + protein N-phospho-L-histidine.</text>
        <dbReference type="EC" id="2.7.13.3"/>
    </reaction>
</comment>
<gene>
    <name evidence="11" type="ordered locus">STAUR_0106</name>
    <name evidence="12" type="ORF">STIAU_2903</name>
</gene>
<dbReference type="PROSITE" id="PS50113">
    <property type="entry name" value="PAC"/>
    <property type="match status" value="1"/>
</dbReference>
<evidence type="ECO:0000256" key="1">
    <source>
        <dbReference type="ARBA" id="ARBA00000085"/>
    </source>
</evidence>
<dbReference type="STRING" id="378806.STAUR_0106"/>
<dbReference type="HOGENOM" id="CLU_000445_114_51_7"/>
<dbReference type="InterPro" id="IPR003661">
    <property type="entry name" value="HisK_dim/P_dom"/>
</dbReference>
<sequence length="729" mass="81465">MIHRQDFSLEHRVPNEPSTVSRVPLERALPAALLSTVSEDRKAVPLSHPEQLRLENLRSYEILDTPPEPSFNDIAYMAALLCGTPTAFISLTDETRQWFKASTGVNEALEVPRDDSFCTYAIQQKELFVVPDAALDARFRDNPYVAGGPRIRFYAAAPLVTQEGFVLGTVCAIDRMPRELTPQQGRSLEALAGQVVSLLELRRMNLHQQRLIDELRTTNERLEMIQHATNDIIWDWDLVTGRVVWNSRITDVLGYTLEQVGEHSDWWYRHIHPDEQERLAQSFQRALAEGAPKWTAEYSLRRSNGTWARVLDRSTIQRDAAGKPVRIYGAVVDLSEREEMRTRLALTDRMASVGTLAAGVAHEINNPLAYVIANLDFTLQEVATAGTPGGTPVEELSQALEEAREGAERMRVIVRDLKMFSRPDDERMELVDLCHAIDSAATMAWNEIRHRARLVKAYQSVPPLYANEARLGQVFLNLLVNAAHSIPEGAADRNEIHVSTRLDAAGRIVAEVRDTGSGIPEEIRPRILEPFFTTKPSGVGTGLGLSICHGIINSLGGTLEFESEVGRGTVFRVVLSPPERPESMPLPGEPAPQASRRGRILVVDDEPMVLTALKRTLDEEHDVILFNGARAALEWLEQGQPWDLILCDLMMPEITGMDFHEELSRRMPERAGHVIFVTGGAFTARARDFLGRVSNPRTEKPFDARALRELVNARLNLAGPASGPSYKRH</sequence>
<dbReference type="SUPFAM" id="SSF52172">
    <property type="entry name" value="CheY-like"/>
    <property type="match status" value="1"/>
</dbReference>
<dbReference type="InterPro" id="IPR036097">
    <property type="entry name" value="HisK_dim/P_sf"/>
</dbReference>
<proteinExistence type="predicted"/>
<dbReference type="Pfam" id="PF00512">
    <property type="entry name" value="HisKA"/>
    <property type="match status" value="1"/>
</dbReference>
<dbReference type="SMART" id="SM00448">
    <property type="entry name" value="REC"/>
    <property type="match status" value="1"/>
</dbReference>
<dbReference type="InterPro" id="IPR003594">
    <property type="entry name" value="HATPase_dom"/>
</dbReference>
<evidence type="ECO:0000256" key="3">
    <source>
        <dbReference type="ARBA" id="ARBA00022553"/>
    </source>
</evidence>
<reference evidence="12 14" key="1">
    <citation type="submission" date="2006-04" db="EMBL/GenBank/DDBJ databases">
        <authorList>
            <person name="Nierman W.C."/>
        </authorList>
    </citation>
    <scope>NUCLEOTIDE SEQUENCE [LARGE SCALE GENOMIC DNA]</scope>
    <source>
        <strain evidence="12 14">DW4/3-1</strain>
    </source>
</reference>
<dbReference type="EMBL" id="AAMD01000004">
    <property type="protein sequence ID" value="EAU69624.1"/>
    <property type="molecule type" value="Genomic_DNA"/>
</dbReference>
<evidence type="ECO:0000313" key="11">
    <source>
        <dbReference type="EMBL" id="ADO67915.1"/>
    </source>
</evidence>
<keyword evidence="5 12" id="KW-0418">Kinase</keyword>
<dbReference type="Pfam" id="PF00072">
    <property type="entry name" value="Response_reg"/>
    <property type="match status" value="1"/>
</dbReference>
<dbReference type="PRINTS" id="PR00344">
    <property type="entry name" value="BCTRLSENSOR"/>
</dbReference>
<dbReference type="KEGG" id="sur:STAUR_0106"/>
<dbReference type="Proteomes" id="UP000032702">
    <property type="component" value="Unassembled WGS sequence"/>
</dbReference>
<organism evidence="12 14">
    <name type="scientific">Stigmatella aurantiaca (strain DW4/3-1)</name>
    <dbReference type="NCBI Taxonomy" id="378806"/>
    <lineage>
        <taxon>Bacteria</taxon>
        <taxon>Pseudomonadati</taxon>
        <taxon>Myxococcota</taxon>
        <taxon>Myxococcia</taxon>
        <taxon>Myxococcales</taxon>
        <taxon>Cystobacterineae</taxon>
        <taxon>Archangiaceae</taxon>
        <taxon>Stigmatella</taxon>
    </lineage>
</organism>
<dbReference type="EMBL" id="CP002271">
    <property type="protein sequence ID" value="ADO67915.1"/>
    <property type="molecule type" value="Genomic_DNA"/>
</dbReference>
<dbReference type="SMART" id="SM00388">
    <property type="entry name" value="HisKA"/>
    <property type="match status" value="1"/>
</dbReference>
<dbReference type="PROSITE" id="PS50109">
    <property type="entry name" value="HIS_KIN"/>
    <property type="match status" value="1"/>
</dbReference>
<accession>Q09CZ9</accession>
<dbReference type="Proteomes" id="UP000001351">
    <property type="component" value="Chromosome"/>
</dbReference>
<dbReference type="SUPFAM" id="SSF47384">
    <property type="entry name" value="Homodimeric domain of signal transducing histidine kinase"/>
    <property type="match status" value="1"/>
</dbReference>
<dbReference type="OrthoDB" id="5487456at2"/>
<dbReference type="InterPro" id="IPR029016">
    <property type="entry name" value="GAF-like_dom_sf"/>
</dbReference>
<dbReference type="SUPFAM" id="SSF55781">
    <property type="entry name" value="GAF domain-like"/>
    <property type="match status" value="1"/>
</dbReference>
<dbReference type="PANTHER" id="PTHR43065:SF50">
    <property type="entry name" value="HISTIDINE KINASE"/>
    <property type="match status" value="1"/>
</dbReference>
<dbReference type="SUPFAM" id="SSF55874">
    <property type="entry name" value="ATPase domain of HSP90 chaperone/DNA topoisomerase II/histidine kinase"/>
    <property type="match status" value="1"/>
</dbReference>
<feature type="domain" description="PAS" evidence="9">
    <location>
        <begin position="218"/>
        <end position="290"/>
    </location>
</feature>
<dbReference type="Pfam" id="PF13185">
    <property type="entry name" value="GAF_2"/>
    <property type="match status" value="1"/>
</dbReference>
<evidence type="ECO:0000256" key="2">
    <source>
        <dbReference type="ARBA" id="ARBA00012438"/>
    </source>
</evidence>
<keyword evidence="3 6" id="KW-0597">Phosphoprotein</keyword>
<keyword evidence="13" id="KW-1185">Reference proteome</keyword>
<dbReference type="AlphaFoldDB" id="Q09CZ9"/>
<dbReference type="PROSITE" id="PS50112">
    <property type="entry name" value="PAS"/>
    <property type="match status" value="1"/>
</dbReference>
<dbReference type="InterPro" id="IPR035965">
    <property type="entry name" value="PAS-like_dom_sf"/>
</dbReference>
<dbReference type="InterPro" id="IPR000700">
    <property type="entry name" value="PAS-assoc_C"/>
</dbReference>
<dbReference type="Gene3D" id="3.30.565.10">
    <property type="entry name" value="Histidine kinase-like ATPase, C-terminal domain"/>
    <property type="match status" value="1"/>
</dbReference>
<dbReference type="SMART" id="SM00091">
    <property type="entry name" value="PAS"/>
    <property type="match status" value="1"/>
</dbReference>
<dbReference type="eggNOG" id="COG4191">
    <property type="taxonomic scope" value="Bacteria"/>
</dbReference>
<dbReference type="Pfam" id="PF08447">
    <property type="entry name" value="PAS_3"/>
    <property type="match status" value="1"/>
</dbReference>
<dbReference type="CDD" id="cd00082">
    <property type="entry name" value="HisKA"/>
    <property type="match status" value="1"/>
</dbReference>
<dbReference type="Pfam" id="PF02518">
    <property type="entry name" value="HATPase_c"/>
    <property type="match status" value="1"/>
</dbReference>
<dbReference type="InterPro" id="IPR000014">
    <property type="entry name" value="PAS"/>
</dbReference>
<dbReference type="SUPFAM" id="SSF55785">
    <property type="entry name" value="PYP-like sensor domain (PAS domain)"/>
    <property type="match status" value="1"/>
</dbReference>
<dbReference type="PANTHER" id="PTHR43065">
    <property type="entry name" value="SENSOR HISTIDINE KINASE"/>
    <property type="match status" value="1"/>
</dbReference>
<dbReference type="InterPro" id="IPR001789">
    <property type="entry name" value="Sig_transdc_resp-reg_receiver"/>
</dbReference>
<dbReference type="Gene3D" id="3.40.50.2300">
    <property type="match status" value="1"/>
</dbReference>
<dbReference type="Gene3D" id="3.30.450.20">
    <property type="entry name" value="PAS domain"/>
    <property type="match status" value="1"/>
</dbReference>
<evidence type="ECO:0000259" key="9">
    <source>
        <dbReference type="PROSITE" id="PS50112"/>
    </source>
</evidence>
<dbReference type="NCBIfam" id="TIGR00229">
    <property type="entry name" value="sensory_box"/>
    <property type="match status" value="1"/>
</dbReference>
<evidence type="ECO:0000256" key="5">
    <source>
        <dbReference type="ARBA" id="ARBA00022777"/>
    </source>
</evidence>
<evidence type="ECO:0000259" key="7">
    <source>
        <dbReference type="PROSITE" id="PS50109"/>
    </source>
</evidence>
<dbReference type="SMART" id="SM00387">
    <property type="entry name" value="HATPase_c"/>
    <property type="match status" value="1"/>
</dbReference>
<evidence type="ECO:0000259" key="8">
    <source>
        <dbReference type="PROSITE" id="PS50110"/>
    </source>
</evidence>
<dbReference type="GO" id="GO:0000155">
    <property type="term" value="F:phosphorelay sensor kinase activity"/>
    <property type="evidence" value="ECO:0007669"/>
    <property type="project" value="InterPro"/>
</dbReference>
<dbReference type="CDD" id="cd00130">
    <property type="entry name" value="PAS"/>
    <property type="match status" value="1"/>
</dbReference>
<reference evidence="11 13" key="2">
    <citation type="journal article" date="2011" name="Mol. Biol. Evol.">
        <title>Comparative genomic analysis of fruiting body formation in Myxococcales.</title>
        <authorList>
            <person name="Huntley S."/>
            <person name="Hamann N."/>
            <person name="Wegener-Feldbrugge S."/>
            <person name="Treuner-Lange A."/>
            <person name="Kube M."/>
            <person name="Reinhardt R."/>
            <person name="Klages S."/>
            <person name="Muller R."/>
            <person name="Ronning C.M."/>
            <person name="Nierman W.C."/>
            <person name="Sogaard-Andersen L."/>
        </authorList>
    </citation>
    <scope>NUCLEOTIDE SEQUENCE [LARGE SCALE GENOMIC DNA]</scope>
    <source>
        <strain evidence="11 13">DW4/3-1</strain>
    </source>
</reference>
<evidence type="ECO:0000313" key="12">
    <source>
        <dbReference type="EMBL" id="EAU69624.1"/>
    </source>
</evidence>
<dbReference type="Gene3D" id="3.30.450.40">
    <property type="match status" value="1"/>
</dbReference>
<evidence type="ECO:0000256" key="4">
    <source>
        <dbReference type="ARBA" id="ARBA00022679"/>
    </source>
</evidence>
<dbReference type="InterPro" id="IPR004358">
    <property type="entry name" value="Sig_transdc_His_kin-like_C"/>
</dbReference>
<dbReference type="eggNOG" id="COG2203">
    <property type="taxonomic scope" value="Bacteria"/>
</dbReference>
<feature type="modified residue" description="4-aspartylphosphate" evidence="6">
    <location>
        <position position="648"/>
    </location>
</feature>
<dbReference type="InterPro" id="IPR003018">
    <property type="entry name" value="GAF"/>
</dbReference>
<keyword evidence="4" id="KW-0808">Transferase</keyword>
<evidence type="ECO:0000256" key="6">
    <source>
        <dbReference type="PROSITE-ProRule" id="PRU00169"/>
    </source>
</evidence>
<dbReference type="EC" id="2.7.13.3" evidence="2"/>
<name>Q09CZ9_STIAD</name>
<dbReference type="eggNOG" id="COG0784">
    <property type="taxonomic scope" value="Bacteria"/>
</dbReference>
<feature type="domain" description="PAC" evidence="10">
    <location>
        <begin position="294"/>
        <end position="346"/>
    </location>
</feature>